<evidence type="ECO:0000256" key="1">
    <source>
        <dbReference type="SAM" id="MobiDB-lite"/>
    </source>
</evidence>
<dbReference type="InterPro" id="IPR047789">
    <property type="entry name" value="CU044_5270-like"/>
</dbReference>
<proteinExistence type="predicted"/>
<keyword evidence="2" id="KW-0472">Membrane</keyword>
<feature type="compositionally biased region" description="Polar residues" evidence="1">
    <location>
        <begin position="102"/>
        <end position="116"/>
    </location>
</feature>
<dbReference type="EMBL" id="JBHSFH010000007">
    <property type="protein sequence ID" value="MFC4495778.1"/>
    <property type="molecule type" value="Genomic_DNA"/>
</dbReference>
<gene>
    <name evidence="3" type="ORF">ACFPA8_16740</name>
</gene>
<organism evidence="3 4">
    <name type="scientific">Streptomyces ovatisporus</name>
    <dbReference type="NCBI Taxonomy" id="1128682"/>
    <lineage>
        <taxon>Bacteria</taxon>
        <taxon>Bacillati</taxon>
        <taxon>Actinomycetota</taxon>
        <taxon>Actinomycetes</taxon>
        <taxon>Kitasatosporales</taxon>
        <taxon>Streptomycetaceae</taxon>
        <taxon>Streptomyces</taxon>
    </lineage>
</organism>
<keyword evidence="2" id="KW-0812">Transmembrane</keyword>
<feature type="compositionally biased region" description="Basic and acidic residues" evidence="1">
    <location>
        <begin position="118"/>
        <end position="135"/>
    </location>
</feature>
<dbReference type="RefSeq" id="WP_386449511.1">
    <property type="nucleotide sequence ID" value="NZ_JBHSFH010000007.1"/>
</dbReference>
<comment type="caution">
    <text evidence="3">The sequence shown here is derived from an EMBL/GenBank/DDBJ whole genome shotgun (WGS) entry which is preliminary data.</text>
</comment>
<feature type="transmembrane region" description="Helical" evidence="2">
    <location>
        <begin position="72"/>
        <end position="95"/>
    </location>
</feature>
<keyword evidence="4" id="KW-1185">Reference proteome</keyword>
<sequence>MTALRRMRAEIPRPHPDRLTTGREQLQAAIDEEETAHRTASDRRTSGGILNDIRITGDTGHSSRKLLHRRPLLGAAVAVAAAVAVTATAVVAGNIGGGEGGSTPSVSDTSTRSVSAKKTLDAAADRVREEEKGAEIDVPRDDQFIYTRETVRETDRKTGRTDVRTTENWESVDRSKRGWVDEIGGTGTWSEPLGKNESTFPPPGWKALEKLGTDPAGLIRYLAAGQGGAGKKPESLKEIRKKDWFMIQFSLKELATLPLAPKGLRPAAYEALAMVPGMKAEAGVEDGDGRPAVGVAYDHKFTRDQKLLFDEDSHEYLGDKDIRTTLNNKKSYDQWIRLTDYAVVDKVKQQP</sequence>
<feature type="region of interest" description="Disordered" evidence="1">
    <location>
        <begin position="93"/>
        <end position="135"/>
    </location>
</feature>
<keyword evidence="2" id="KW-1133">Transmembrane helix</keyword>
<protein>
    <submittedName>
        <fullName evidence="3">CU044_5270 family protein</fullName>
    </submittedName>
</protein>
<dbReference type="NCBIfam" id="NF038083">
    <property type="entry name" value="CU044_5270_fam"/>
    <property type="match status" value="1"/>
</dbReference>
<evidence type="ECO:0000256" key="2">
    <source>
        <dbReference type="SAM" id="Phobius"/>
    </source>
</evidence>
<accession>A0ABV9ABS9</accession>
<dbReference type="Proteomes" id="UP001595997">
    <property type="component" value="Unassembled WGS sequence"/>
</dbReference>
<evidence type="ECO:0000313" key="4">
    <source>
        <dbReference type="Proteomes" id="UP001595997"/>
    </source>
</evidence>
<reference evidence="4" key="1">
    <citation type="journal article" date="2019" name="Int. J. Syst. Evol. Microbiol.">
        <title>The Global Catalogue of Microorganisms (GCM) 10K type strain sequencing project: providing services to taxonomists for standard genome sequencing and annotation.</title>
        <authorList>
            <consortium name="The Broad Institute Genomics Platform"/>
            <consortium name="The Broad Institute Genome Sequencing Center for Infectious Disease"/>
            <person name="Wu L."/>
            <person name="Ma J."/>
        </authorList>
    </citation>
    <scope>NUCLEOTIDE SEQUENCE [LARGE SCALE GENOMIC DNA]</scope>
    <source>
        <strain evidence="4">CGMCC 4.7357</strain>
    </source>
</reference>
<name>A0ABV9ABS9_9ACTN</name>
<evidence type="ECO:0000313" key="3">
    <source>
        <dbReference type="EMBL" id="MFC4495778.1"/>
    </source>
</evidence>